<dbReference type="InterPro" id="IPR006652">
    <property type="entry name" value="Kelch_1"/>
</dbReference>
<feature type="domain" description="BACK" evidence="3">
    <location>
        <begin position="133"/>
        <end position="234"/>
    </location>
</feature>
<keyword evidence="1" id="KW-0880">Kelch repeat</keyword>
<evidence type="ECO:0000259" key="3">
    <source>
        <dbReference type="SMART" id="SM00875"/>
    </source>
</evidence>
<dbReference type="Ensembl" id="ENSDLAT00005080196.1">
    <property type="protein sequence ID" value="ENSDLAP00005076805.1"/>
    <property type="gene ID" value="ENSDLAG00005033070.1"/>
</dbReference>
<dbReference type="Proteomes" id="UP000694389">
    <property type="component" value="Unassembled WGS sequence"/>
</dbReference>
<dbReference type="PIRSF" id="PIRSF037037">
    <property type="entry name" value="Kelch-like_protein_gigaxonin"/>
    <property type="match status" value="1"/>
</dbReference>
<dbReference type="SUPFAM" id="SSF54695">
    <property type="entry name" value="POZ domain"/>
    <property type="match status" value="1"/>
</dbReference>
<dbReference type="InterPro" id="IPR056737">
    <property type="entry name" value="Beta-prop_ATRN-MKLN-like"/>
</dbReference>
<dbReference type="PANTHER" id="PTHR45632:SF14">
    <property type="entry name" value="KELCH-LIKE PROTEIN 33"/>
    <property type="match status" value="1"/>
</dbReference>
<name>A0A8P4K8G0_DICLA</name>
<dbReference type="Gene3D" id="2.120.10.80">
    <property type="entry name" value="Kelch-type beta propeller"/>
    <property type="match status" value="1"/>
</dbReference>
<dbReference type="GeneTree" id="ENSGT00940000164143"/>
<accession>A0A8P4K8G0</accession>
<dbReference type="AlphaFoldDB" id="A0A8P4K8G0"/>
<evidence type="ECO:0000313" key="5">
    <source>
        <dbReference type="Proteomes" id="UP000694389"/>
    </source>
</evidence>
<dbReference type="Gene3D" id="3.30.710.10">
    <property type="entry name" value="Potassium Channel Kv1.1, Chain A"/>
    <property type="match status" value="1"/>
</dbReference>
<dbReference type="InterPro" id="IPR015915">
    <property type="entry name" value="Kelch-typ_b-propeller"/>
</dbReference>
<dbReference type="PANTHER" id="PTHR45632">
    <property type="entry name" value="LD33804P"/>
    <property type="match status" value="1"/>
</dbReference>
<dbReference type="InterPro" id="IPR017096">
    <property type="entry name" value="BTB-kelch_protein"/>
</dbReference>
<dbReference type="SMART" id="SM00875">
    <property type="entry name" value="BACK"/>
    <property type="match status" value="1"/>
</dbReference>
<dbReference type="Pfam" id="PF24981">
    <property type="entry name" value="Beta-prop_ATRN-LZTR1"/>
    <property type="match status" value="1"/>
</dbReference>
<reference evidence="4" key="1">
    <citation type="submission" date="2025-08" db="UniProtKB">
        <authorList>
            <consortium name="Ensembl"/>
        </authorList>
    </citation>
    <scope>IDENTIFICATION</scope>
</reference>
<dbReference type="SMART" id="SM00612">
    <property type="entry name" value="Kelch"/>
    <property type="match status" value="4"/>
</dbReference>
<keyword evidence="5" id="KW-1185">Reference proteome</keyword>
<sequence length="598" mass="67819">GGSEHSADEDVGNNDEDVVKIYCKANYVTVVFNTLTEFRNSSLLTDLTLSTEDGNSFFVHSLVLAAVSSLIRGSLKVDNVGLELLIDCSYSGAIPLSWKCIFEITSTALQLQYQPALSLCLDFMHQEINPHSCLDVASFAEAYEMVQLLEVADDFVLRQFQKVACTSKFKDLPAKKLLKYLKSHSLYVPSEIVVFKAVVAWIQAKPKTRLRLTKDLMKTIHFHLMTFKEFHEVKSLNMWSDYSLEKLYETIFEEFCSNETDYSQCRIYLPKESLILIGGDQTCEDKGSRSISRELWFGNSLRNHLGIKKAMEWRKLGEMPDPARYSHEVSVLRGQLYVFGGKNYYGTNDILNSQETTIYSFKGTYDPLQNSWERLAEMQEKRCSFSVVVLDEKIYAIGGYCEPDYLESVERYCPVANSWSFTSPLDMPLSAHVAKVFQGQIFVSGGLSNQYQCLASMFLYHPETGSTYLENMAKPRAYHCMETLGNCLYVAGGIATDTVDQLACEVYNPEADSWTAFTSLPVPHVGAGSAVLEEKFYVLGGYSREDFSDTKIVHRYDPTAQRWENMERERMTRSKGQRVGSEPAPLQRLRIWVASSTD</sequence>
<dbReference type="InterPro" id="IPR011705">
    <property type="entry name" value="BACK"/>
</dbReference>
<dbReference type="Pfam" id="PF21536">
    <property type="entry name" value="BTB_KLHL33"/>
    <property type="match status" value="1"/>
</dbReference>
<evidence type="ECO:0000256" key="2">
    <source>
        <dbReference type="ARBA" id="ARBA00022737"/>
    </source>
</evidence>
<keyword evidence="2" id="KW-0677">Repeat</keyword>
<evidence type="ECO:0000256" key="1">
    <source>
        <dbReference type="ARBA" id="ARBA00022441"/>
    </source>
</evidence>
<dbReference type="Pfam" id="PF07707">
    <property type="entry name" value="BACK"/>
    <property type="match status" value="1"/>
</dbReference>
<organism evidence="4 5">
    <name type="scientific">Dicentrarchus labrax</name>
    <name type="common">European seabass</name>
    <name type="synonym">Morone labrax</name>
    <dbReference type="NCBI Taxonomy" id="13489"/>
    <lineage>
        <taxon>Eukaryota</taxon>
        <taxon>Metazoa</taxon>
        <taxon>Chordata</taxon>
        <taxon>Craniata</taxon>
        <taxon>Vertebrata</taxon>
        <taxon>Euteleostomi</taxon>
        <taxon>Actinopterygii</taxon>
        <taxon>Neopterygii</taxon>
        <taxon>Teleostei</taxon>
        <taxon>Neoteleostei</taxon>
        <taxon>Acanthomorphata</taxon>
        <taxon>Eupercaria</taxon>
        <taxon>Moronidae</taxon>
        <taxon>Dicentrarchus</taxon>
    </lineage>
</organism>
<dbReference type="InterPro" id="IPR011333">
    <property type="entry name" value="SKP1/BTB/POZ_sf"/>
</dbReference>
<dbReference type="SUPFAM" id="SSF117281">
    <property type="entry name" value="Kelch motif"/>
    <property type="match status" value="1"/>
</dbReference>
<protein>
    <submittedName>
        <fullName evidence="4">Kelch-like family member 33</fullName>
    </submittedName>
</protein>
<dbReference type="Gene3D" id="1.25.40.420">
    <property type="match status" value="1"/>
</dbReference>
<reference evidence="4" key="2">
    <citation type="submission" date="2025-09" db="UniProtKB">
        <authorList>
            <consortium name="Ensembl"/>
        </authorList>
    </citation>
    <scope>IDENTIFICATION</scope>
</reference>
<evidence type="ECO:0000313" key="4">
    <source>
        <dbReference type="Ensembl" id="ENSDLAP00005076805.1"/>
    </source>
</evidence>
<proteinExistence type="predicted"/>